<keyword evidence="4 9" id="KW-0547">Nucleotide-binding</keyword>
<dbReference type="InterPro" id="IPR008271">
    <property type="entry name" value="Ser/Thr_kinase_AS"/>
</dbReference>
<dbReference type="AlphaFoldDB" id="A0AAW1NS97"/>
<evidence type="ECO:0000256" key="6">
    <source>
        <dbReference type="ARBA" id="ARBA00022840"/>
    </source>
</evidence>
<dbReference type="InterPro" id="IPR017441">
    <property type="entry name" value="Protein_kinase_ATP_BS"/>
</dbReference>
<feature type="compositionally biased region" description="Basic and acidic residues" evidence="11">
    <location>
        <begin position="488"/>
        <end position="497"/>
    </location>
</feature>
<evidence type="ECO:0000256" key="7">
    <source>
        <dbReference type="ARBA" id="ARBA00047899"/>
    </source>
</evidence>
<dbReference type="GO" id="GO:0004674">
    <property type="term" value="F:protein serine/threonine kinase activity"/>
    <property type="evidence" value="ECO:0007669"/>
    <property type="project" value="UniProtKB-KW"/>
</dbReference>
<protein>
    <recommendedName>
        <fullName evidence="1">non-specific serine/threonine protein kinase</fullName>
        <ecNumber evidence="1">2.7.11.1</ecNumber>
    </recommendedName>
</protein>
<organism evidence="13 14">
    <name type="scientific">Symbiochloris irregularis</name>
    <dbReference type="NCBI Taxonomy" id="706552"/>
    <lineage>
        <taxon>Eukaryota</taxon>
        <taxon>Viridiplantae</taxon>
        <taxon>Chlorophyta</taxon>
        <taxon>core chlorophytes</taxon>
        <taxon>Trebouxiophyceae</taxon>
        <taxon>Trebouxiales</taxon>
        <taxon>Trebouxiaceae</taxon>
        <taxon>Symbiochloris</taxon>
    </lineage>
</organism>
<dbReference type="Proteomes" id="UP001465755">
    <property type="component" value="Unassembled WGS sequence"/>
</dbReference>
<dbReference type="GO" id="GO:0005524">
    <property type="term" value="F:ATP binding"/>
    <property type="evidence" value="ECO:0007669"/>
    <property type="project" value="UniProtKB-UniRule"/>
</dbReference>
<dbReference type="PANTHER" id="PTHR24363">
    <property type="entry name" value="SERINE/THREONINE PROTEIN KINASE"/>
    <property type="match status" value="1"/>
</dbReference>
<dbReference type="InterPro" id="IPR000719">
    <property type="entry name" value="Prot_kinase_dom"/>
</dbReference>
<comment type="catalytic activity">
    <reaction evidence="7">
        <text>L-threonyl-[protein] + ATP = O-phospho-L-threonyl-[protein] + ADP + H(+)</text>
        <dbReference type="Rhea" id="RHEA:46608"/>
        <dbReference type="Rhea" id="RHEA-COMP:11060"/>
        <dbReference type="Rhea" id="RHEA-COMP:11605"/>
        <dbReference type="ChEBI" id="CHEBI:15378"/>
        <dbReference type="ChEBI" id="CHEBI:30013"/>
        <dbReference type="ChEBI" id="CHEBI:30616"/>
        <dbReference type="ChEBI" id="CHEBI:61977"/>
        <dbReference type="ChEBI" id="CHEBI:456216"/>
        <dbReference type="EC" id="2.7.11.1"/>
    </reaction>
</comment>
<comment type="similarity">
    <text evidence="10">Belongs to the protein kinase superfamily.</text>
</comment>
<dbReference type="Pfam" id="PF00069">
    <property type="entry name" value="Pkinase"/>
    <property type="match status" value="1"/>
</dbReference>
<evidence type="ECO:0000256" key="1">
    <source>
        <dbReference type="ARBA" id="ARBA00012513"/>
    </source>
</evidence>
<sequence length="497" mass="53441">MRLVLFPTPGSIDHSACCPHRSFHGLEHPLGSNKRPLQYRGPSARYGPQAGEARTAGILAARKGQRLAAAERTEQTGERQPGDSLGGKYEVLELLGSGSSGTTYKCTSGSGDTVAVKALSLRGAGGWKKLELFEREAKALQQLEHPCIPRYIEYFEADSPTDRDFLLVQELAPGESLGRLIDQGYRFEEEQVIGIACQLLQLLQYLGSRRPPVVHRDIKPSNLVLENPTDRKSKGKVFLVDFGGVQATAAQDSSQSQLGSTVIGTYGFMAPEQFRGQATPASDLYALGATLLALLSGKPPTAFPQDRMRINVGAAVEVSPRLGAVLEGLLDPLVEDRLGAQEALDILTGAQASLAGRSTQEQPPGAQCTVREAALAAGSVIGAAFSLPFWVAGASIAQEAFGGFFTSDTLEIGPRRWTLKRAGRLPGRTQATERRTADLQGVRIVTTSYTNGVPRTCLELVDALEDHRFASGLPTREQQSDSNVFDTDPFRDHDSGL</sequence>
<keyword evidence="3" id="KW-0808">Transferase</keyword>
<feature type="binding site" evidence="9">
    <location>
        <position position="117"/>
    </location>
    <ligand>
        <name>ATP</name>
        <dbReference type="ChEBI" id="CHEBI:30616"/>
    </ligand>
</feature>
<keyword evidence="6 9" id="KW-0067">ATP-binding</keyword>
<gene>
    <name evidence="13" type="ORF">WJX73_002105</name>
</gene>
<evidence type="ECO:0000256" key="5">
    <source>
        <dbReference type="ARBA" id="ARBA00022777"/>
    </source>
</evidence>
<dbReference type="SMART" id="SM00220">
    <property type="entry name" value="S_TKc"/>
    <property type="match status" value="1"/>
</dbReference>
<accession>A0AAW1NS97</accession>
<dbReference type="PROSITE" id="PS00107">
    <property type="entry name" value="PROTEIN_KINASE_ATP"/>
    <property type="match status" value="1"/>
</dbReference>
<feature type="domain" description="Protein kinase" evidence="12">
    <location>
        <begin position="89"/>
        <end position="354"/>
    </location>
</feature>
<reference evidence="13 14" key="1">
    <citation type="journal article" date="2024" name="Nat. Commun.">
        <title>Phylogenomics reveals the evolutionary origins of lichenization in chlorophyte algae.</title>
        <authorList>
            <person name="Puginier C."/>
            <person name="Libourel C."/>
            <person name="Otte J."/>
            <person name="Skaloud P."/>
            <person name="Haon M."/>
            <person name="Grisel S."/>
            <person name="Petersen M."/>
            <person name="Berrin J.G."/>
            <person name="Delaux P.M."/>
            <person name="Dal Grande F."/>
            <person name="Keller J."/>
        </authorList>
    </citation>
    <scope>NUCLEOTIDE SEQUENCE [LARGE SCALE GENOMIC DNA]</scope>
    <source>
        <strain evidence="13 14">SAG 2036</strain>
    </source>
</reference>
<feature type="region of interest" description="Disordered" evidence="11">
    <location>
        <begin position="471"/>
        <end position="497"/>
    </location>
</feature>
<dbReference type="PROSITE" id="PS50011">
    <property type="entry name" value="PROTEIN_KINASE_DOM"/>
    <property type="match status" value="1"/>
</dbReference>
<evidence type="ECO:0000259" key="12">
    <source>
        <dbReference type="PROSITE" id="PS50011"/>
    </source>
</evidence>
<keyword evidence="14" id="KW-1185">Reference proteome</keyword>
<keyword evidence="5" id="KW-0418">Kinase</keyword>
<dbReference type="Gene3D" id="1.10.510.10">
    <property type="entry name" value="Transferase(Phosphotransferase) domain 1"/>
    <property type="match status" value="1"/>
</dbReference>
<comment type="catalytic activity">
    <reaction evidence="8">
        <text>L-seryl-[protein] + ATP = O-phospho-L-seryl-[protein] + ADP + H(+)</text>
        <dbReference type="Rhea" id="RHEA:17989"/>
        <dbReference type="Rhea" id="RHEA-COMP:9863"/>
        <dbReference type="Rhea" id="RHEA-COMP:11604"/>
        <dbReference type="ChEBI" id="CHEBI:15378"/>
        <dbReference type="ChEBI" id="CHEBI:29999"/>
        <dbReference type="ChEBI" id="CHEBI:30616"/>
        <dbReference type="ChEBI" id="CHEBI:83421"/>
        <dbReference type="ChEBI" id="CHEBI:456216"/>
        <dbReference type="EC" id="2.7.11.1"/>
    </reaction>
</comment>
<dbReference type="InterPro" id="IPR011009">
    <property type="entry name" value="Kinase-like_dom_sf"/>
</dbReference>
<dbReference type="EMBL" id="JALJOQ010000123">
    <property type="protein sequence ID" value="KAK9795870.1"/>
    <property type="molecule type" value="Genomic_DNA"/>
</dbReference>
<evidence type="ECO:0000256" key="9">
    <source>
        <dbReference type="PROSITE-ProRule" id="PRU10141"/>
    </source>
</evidence>
<evidence type="ECO:0000256" key="4">
    <source>
        <dbReference type="ARBA" id="ARBA00022741"/>
    </source>
</evidence>
<feature type="compositionally biased region" description="Polar residues" evidence="11">
    <location>
        <begin position="476"/>
        <end position="485"/>
    </location>
</feature>
<proteinExistence type="inferred from homology"/>
<evidence type="ECO:0000313" key="14">
    <source>
        <dbReference type="Proteomes" id="UP001465755"/>
    </source>
</evidence>
<evidence type="ECO:0000256" key="2">
    <source>
        <dbReference type="ARBA" id="ARBA00022527"/>
    </source>
</evidence>
<evidence type="ECO:0000256" key="10">
    <source>
        <dbReference type="RuleBase" id="RU000304"/>
    </source>
</evidence>
<name>A0AAW1NS97_9CHLO</name>
<dbReference type="PROSITE" id="PS00108">
    <property type="entry name" value="PROTEIN_KINASE_ST"/>
    <property type="match status" value="1"/>
</dbReference>
<evidence type="ECO:0000313" key="13">
    <source>
        <dbReference type="EMBL" id="KAK9795870.1"/>
    </source>
</evidence>
<evidence type="ECO:0000256" key="11">
    <source>
        <dbReference type="SAM" id="MobiDB-lite"/>
    </source>
</evidence>
<dbReference type="SUPFAM" id="SSF56112">
    <property type="entry name" value="Protein kinase-like (PK-like)"/>
    <property type="match status" value="1"/>
</dbReference>
<dbReference type="EC" id="2.7.11.1" evidence="1"/>
<comment type="caution">
    <text evidence="13">The sequence shown here is derived from an EMBL/GenBank/DDBJ whole genome shotgun (WGS) entry which is preliminary data.</text>
</comment>
<evidence type="ECO:0000256" key="3">
    <source>
        <dbReference type="ARBA" id="ARBA00022679"/>
    </source>
</evidence>
<evidence type="ECO:0000256" key="8">
    <source>
        <dbReference type="ARBA" id="ARBA00048679"/>
    </source>
</evidence>
<dbReference type="PANTHER" id="PTHR24363:SF0">
    <property type="entry name" value="SERINE_THREONINE KINASE LIKE DOMAIN CONTAINING 1"/>
    <property type="match status" value="1"/>
</dbReference>
<keyword evidence="2 10" id="KW-0723">Serine/threonine-protein kinase</keyword>